<reference evidence="1" key="1">
    <citation type="submission" date="2009-06" db="EMBL/GenBank/DDBJ databases">
        <authorList>
            <consortium name="US DOE Joint Genome Institute (JGI-PGF)"/>
            <person name="Lucas S."/>
            <person name="Copeland A."/>
            <person name="Lapidus A."/>
            <person name="Glavina del Rio T."/>
            <person name="Dalin E."/>
            <person name="Tice H."/>
            <person name="Bruce D."/>
            <person name="Goodwin L."/>
            <person name="Pitluck S."/>
            <person name="Kyrpides N."/>
            <person name="Mavromatis K."/>
            <person name="Ivanova N."/>
            <person name="Saunders E."/>
            <person name="Brettin T."/>
            <person name="Detter J.C."/>
            <person name="Han C."/>
            <person name="Larimer F."/>
            <person name="Land M."/>
            <person name="Hauser L."/>
            <person name="Markowitz V."/>
            <person name="Cheng J.-F."/>
            <person name="Hugenholtz P."/>
            <person name="Woyke T."/>
            <person name="Wu D."/>
            <person name="Gronow S."/>
            <person name="Klenk H.-P."/>
            <person name="Eisen J.A."/>
        </authorList>
    </citation>
    <scope>NUCLEOTIDE SEQUENCE</scope>
    <source>
        <strain evidence="1">Eklund 17B</strain>
    </source>
</reference>
<dbReference type="AlphaFoldDB" id="B2TRZ0"/>
<dbReference type="KEGG" id="cbk:CLL_A2282"/>
<accession>B2TRZ0</accession>
<sequence length="128" mass="14280">MSNISSKYTHLMAAELLIDSQNNTNDKIHNGILLLTNFGFVYGKIQNVDQNNTTSVANLLLTTRSKINENYIKDGNKLTNDGSVIVLNDAVVKYSNNITLNMKEIIIFVDQIVGYYPVDLSSLDPQLI</sequence>
<dbReference type="HOGENOM" id="CLU_1955762_0_0_9"/>
<proteinExistence type="predicted"/>
<gene>
    <name evidence="1" type="ordered locus">CLL_A2282</name>
</gene>
<protein>
    <submittedName>
        <fullName evidence="1">Uncharacterized protein</fullName>
    </submittedName>
</protein>
<evidence type="ECO:0000313" key="1">
    <source>
        <dbReference type="EMBL" id="ACD25055.1"/>
    </source>
</evidence>
<organism evidence="1">
    <name type="scientific">Clostridium botulinum (strain Eklund 17B / Type B)</name>
    <dbReference type="NCBI Taxonomy" id="935198"/>
    <lineage>
        <taxon>Bacteria</taxon>
        <taxon>Bacillati</taxon>
        <taxon>Bacillota</taxon>
        <taxon>Clostridia</taxon>
        <taxon>Eubacteriales</taxon>
        <taxon>Clostridiaceae</taxon>
        <taxon>Clostridium</taxon>
    </lineage>
</organism>
<reference evidence="1" key="2">
    <citation type="submission" date="2009-08" db="EMBL/GenBank/DDBJ databases">
        <authorList>
            <person name="Shrivastava S."/>
            <person name="Brinkac L.M."/>
            <person name="Dodson R.J."/>
            <person name="Harkins D.M."/>
            <person name="Durkin A.S."/>
            <person name="Sutton G."/>
        </authorList>
    </citation>
    <scope>NUCLEOTIDE SEQUENCE</scope>
    <source>
        <strain evidence="1">Eklund 17B</strain>
    </source>
</reference>
<dbReference type="EMBL" id="CP001056">
    <property type="protein sequence ID" value="ACD25055.1"/>
    <property type="molecule type" value="Genomic_DNA"/>
</dbReference>
<name>B2TRZ0_CLOBB</name>